<keyword evidence="2" id="KW-1185">Reference proteome</keyword>
<sequence>MLTFLKLEIVIAYETFHLMEYSFRNLDSNFHLNVKWFNTFNTSSTKLSVFLIEFLNLLCMLEIIPPASSLIVVPEKIADILKEAYDSIMGGDFESLLRREAILIHHFCRMRGSSSVLRIPVPDELHNSLNTRTLPIWANVNTRNHCSILVHKIRCIYLQDYSLLKLVTNYCNPFYIIAVVEFAFLKVNISIETVQLQVINDLITNAFIITLNEFSKDNAELLILTIALIL</sequence>
<gene>
    <name evidence="1" type="ORF">HZH66_010521</name>
</gene>
<dbReference type="Proteomes" id="UP000614350">
    <property type="component" value="Unassembled WGS sequence"/>
</dbReference>
<reference evidence="1" key="1">
    <citation type="journal article" date="2020" name="G3 (Bethesda)">
        <title>High-Quality Assemblies for Three Invasive Social Wasps from the &lt;i&gt;Vespula&lt;/i&gt; Genus.</title>
        <authorList>
            <person name="Harrop T.W.R."/>
            <person name="Guhlin J."/>
            <person name="McLaughlin G.M."/>
            <person name="Permina E."/>
            <person name="Stockwell P."/>
            <person name="Gilligan J."/>
            <person name="Le Lec M.F."/>
            <person name="Gruber M.A.M."/>
            <person name="Quinn O."/>
            <person name="Lovegrove M."/>
            <person name="Duncan E.J."/>
            <person name="Remnant E.J."/>
            <person name="Van Eeckhoven J."/>
            <person name="Graham B."/>
            <person name="Knapp R.A."/>
            <person name="Langford K.W."/>
            <person name="Kronenberg Z."/>
            <person name="Press M.O."/>
            <person name="Eacker S.M."/>
            <person name="Wilson-Rankin E.E."/>
            <person name="Purcell J."/>
            <person name="Lester P.J."/>
            <person name="Dearden P.K."/>
        </authorList>
    </citation>
    <scope>NUCLEOTIDE SEQUENCE</scope>
    <source>
        <strain evidence="1">Marl-1</strain>
    </source>
</reference>
<protein>
    <submittedName>
        <fullName evidence="1">Uncharacterized protein</fullName>
    </submittedName>
</protein>
<evidence type="ECO:0000313" key="2">
    <source>
        <dbReference type="Proteomes" id="UP000614350"/>
    </source>
</evidence>
<name>A0A834MXW4_VESVU</name>
<accession>A0A834MXW4</accession>
<evidence type="ECO:0000313" key="1">
    <source>
        <dbReference type="EMBL" id="KAF7387754.1"/>
    </source>
</evidence>
<comment type="caution">
    <text evidence="1">The sequence shown here is derived from an EMBL/GenBank/DDBJ whole genome shotgun (WGS) entry which is preliminary data.</text>
</comment>
<organism evidence="1 2">
    <name type="scientific">Vespula vulgaris</name>
    <name type="common">Yellow jacket</name>
    <name type="synonym">Wasp</name>
    <dbReference type="NCBI Taxonomy" id="7454"/>
    <lineage>
        <taxon>Eukaryota</taxon>
        <taxon>Metazoa</taxon>
        <taxon>Ecdysozoa</taxon>
        <taxon>Arthropoda</taxon>
        <taxon>Hexapoda</taxon>
        <taxon>Insecta</taxon>
        <taxon>Pterygota</taxon>
        <taxon>Neoptera</taxon>
        <taxon>Endopterygota</taxon>
        <taxon>Hymenoptera</taxon>
        <taxon>Apocrita</taxon>
        <taxon>Aculeata</taxon>
        <taxon>Vespoidea</taxon>
        <taxon>Vespidae</taxon>
        <taxon>Vespinae</taxon>
        <taxon>Vespula</taxon>
    </lineage>
</organism>
<dbReference type="AlphaFoldDB" id="A0A834MXW4"/>
<dbReference type="EMBL" id="JACSEA010000012">
    <property type="protein sequence ID" value="KAF7387754.1"/>
    <property type="molecule type" value="Genomic_DNA"/>
</dbReference>
<proteinExistence type="predicted"/>